<evidence type="ECO:0000313" key="3">
    <source>
        <dbReference type="Proteomes" id="UP001596405"/>
    </source>
</evidence>
<accession>A0ABW2DK16</accession>
<reference evidence="3" key="1">
    <citation type="journal article" date="2019" name="Int. J. Syst. Evol. Microbiol.">
        <title>The Global Catalogue of Microorganisms (GCM) 10K type strain sequencing project: providing services to taxonomists for standard genome sequencing and annotation.</title>
        <authorList>
            <consortium name="The Broad Institute Genomics Platform"/>
            <consortium name="The Broad Institute Genome Sequencing Center for Infectious Disease"/>
            <person name="Wu L."/>
            <person name="Ma J."/>
        </authorList>
    </citation>
    <scope>NUCLEOTIDE SEQUENCE [LARGE SCALE GENOMIC DNA]</scope>
    <source>
        <strain evidence="3">CGMCC 4.7393</strain>
    </source>
</reference>
<feature type="coiled-coil region" evidence="1">
    <location>
        <begin position="96"/>
        <end position="123"/>
    </location>
</feature>
<keyword evidence="1" id="KW-0175">Coiled coil</keyword>
<comment type="caution">
    <text evidence="2">The sequence shown here is derived from an EMBL/GenBank/DDBJ whole genome shotgun (WGS) entry which is preliminary data.</text>
</comment>
<dbReference type="EMBL" id="JBHSYQ010000004">
    <property type="protein sequence ID" value="MFC6997985.1"/>
    <property type="molecule type" value="Genomic_DNA"/>
</dbReference>
<sequence>MKIVLQLLFALVLFSCSEKYNSSELLVRREACSRNISTNERIIFSMREMIEETGFRANDKRRLAECHKIADLRKDFMRSQTKESLLLYSDSIEARYKKQKENRKELLSSINELRKQVRESEDSLLYYNLLHLTTVAEGELIETHAAKVGAYVISCDFSFTIPLLLDKKVYEIKEPVILTLYAKEKSYPNTEFDFSGVTCKRNGSDITLKPFIKKSGPHYILLFFPSEIGSYIISGEITLKQEGNVQSNFTVIHEFEVMRTQLSSI</sequence>
<keyword evidence="3" id="KW-1185">Reference proteome</keyword>
<evidence type="ECO:0008006" key="4">
    <source>
        <dbReference type="Google" id="ProtNLM"/>
    </source>
</evidence>
<dbReference type="Proteomes" id="UP001596405">
    <property type="component" value="Unassembled WGS sequence"/>
</dbReference>
<dbReference type="RefSeq" id="WP_066621839.1">
    <property type="nucleotide sequence ID" value="NZ_JBHSYQ010000004.1"/>
</dbReference>
<name>A0ABW2DK16_9BACT</name>
<dbReference type="PROSITE" id="PS51257">
    <property type="entry name" value="PROKAR_LIPOPROTEIN"/>
    <property type="match status" value="1"/>
</dbReference>
<gene>
    <name evidence="2" type="ORF">ACFQHR_10130</name>
</gene>
<evidence type="ECO:0000256" key="1">
    <source>
        <dbReference type="SAM" id="Coils"/>
    </source>
</evidence>
<proteinExistence type="predicted"/>
<evidence type="ECO:0000313" key="2">
    <source>
        <dbReference type="EMBL" id="MFC6997985.1"/>
    </source>
</evidence>
<protein>
    <recommendedName>
        <fullName evidence="4">Lipoprotein</fullName>
    </recommendedName>
</protein>
<organism evidence="2 3">
    <name type="scientific">Rufibacter roseus</name>
    <dbReference type="NCBI Taxonomy" id="1567108"/>
    <lineage>
        <taxon>Bacteria</taxon>
        <taxon>Pseudomonadati</taxon>
        <taxon>Bacteroidota</taxon>
        <taxon>Cytophagia</taxon>
        <taxon>Cytophagales</taxon>
        <taxon>Hymenobacteraceae</taxon>
        <taxon>Rufibacter</taxon>
    </lineage>
</organism>